<comment type="caution">
    <text evidence="2">The sequence shown here is derived from an EMBL/GenBank/DDBJ whole genome shotgun (WGS) entry which is preliminary data.</text>
</comment>
<keyword evidence="1" id="KW-1133">Transmembrane helix</keyword>
<feature type="transmembrane region" description="Helical" evidence="1">
    <location>
        <begin position="37"/>
        <end position="58"/>
    </location>
</feature>
<keyword evidence="1" id="KW-0812">Transmembrane</keyword>
<evidence type="ECO:0000313" key="2">
    <source>
        <dbReference type="EMBL" id="NTS32972.1"/>
    </source>
</evidence>
<evidence type="ECO:0000256" key="1">
    <source>
        <dbReference type="SAM" id="Phobius"/>
    </source>
</evidence>
<keyword evidence="1" id="KW-0472">Membrane</keyword>
<dbReference type="EMBL" id="JABUMX010000004">
    <property type="protein sequence ID" value="NTS32972.1"/>
    <property type="molecule type" value="Genomic_DNA"/>
</dbReference>
<reference evidence="2 3" key="1">
    <citation type="submission" date="2020-05" db="EMBL/GenBank/DDBJ databases">
        <authorList>
            <person name="Kim M.K."/>
        </authorList>
    </citation>
    <scope>NUCLEOTIDE SEQUENCE [LARGE SCALE GENOMIC DNA]</scope>
    <source>
        <strain evidence="2 3">BT25</strain>
    </source>
</reference>
<name>A0A849VSM7_9HYPH</name>
<accession>A0A849VSM7</accession>
<evidence type="ECO:0000313" key="3">
    <source>
        <dbReference type="Proteomes" id="UP000550508"/>
    </source>
</evidence>
<gene>
    <name evidence="2" type="ORF">HQ945_17060</name>
</gene>
<keyword evidence="3" id="KW-1185">Reference proteome</keyword>
<feature type="transmembrane region" description="Helical" evidence="1">
    <location>
        <begin position="12"/>
        <end position="31"/>
    </location>
</feature>
<sequence length="60" mass="6922">MILHYWIRQSHRWLGILLTLTILANFVSMTFGPAPLAIVYAPLVPLALLVFSGLYMFFQR</sequence>
<dbReference type="AlphaFoldDB" id="A0A849VSM7"/>
<proteinExistence type="predicted"/>
<organism evidence="2 3">
    <name type="scientific">Phyllobacterium pellucidum</name>
    <dbReference type="NCBI Taxonomy" id="2740464"/>
    <lineage>
        <taxon>Bacteria</taxon>
        <taxon>Pseudomonadati</taxon>
        <taxon>Pseudomonadota</taxon>
        <taxon>Alphaproteobacteria</taxon>
        <taxon>Hyphomicrobiales</taxon>
        <taxon>Phyllobacteriaceae</taxon>
        <taxon>Phyllobacterium</taxon>
    </lineage>
</organism>
<protein>
    <submittedName>
        <fullName evidence="2">Uncharacterized protein</fullName>
    </submittedName>
</protein>
<dbReference type="RefSeq" id="WP_036814642.1">
    <property type="nucleotide sequence ID" value="NZ_CP088293.1"/>
</dbReference>
<dbReference type="Proteomes" id="UP000550508">
    <property type="component" value="Unassembled WGS sequence"/>
</dbReference>